<dbReference type="EMBL" id="KQ965738">
    <property type="protein sequence ID" value="KXS19577.1"/>
    <property type="molecule type" value="Genomic_DNA"/>
</dbReference>
<feature type="repeat" description="Solcar" evidence="9">
    <location>
        <begin position="96"/>
        <end position="188"/>
    </location>
</feature>
<comment type="similarity">
    <text evidence="2 10">Belongs to the mitochondrial carrier (TC 2.A.29) family.</text>
</comment>
<dbReference type="PANTHER" id="PTHR45618">
    <property type="entry name" value="MITOCHONDRIAL DICARBOXYLATE CARRIER-RELATED"/>
    <property type="match status" value="1"/>
</dbReference>
<accession>A0A139AS61</accession>
<evidence type="ECO:0000256" key="2">
    <source>
        <dbReference type="ARBA" id="ARBA00006375"/>
    </source>
</evidence>
<dbReference type="InterPro" id="IPR023395">
    <property type="entry name" value="MCP_dom_sf"/>
</dbReference>
<dbReference type="OMA" id="IMPALNW"/>
<dbReference type="PROSITE" id="PS50920">
    <property type="entry name" value="SOLCAR"/>
    <property type="match status" value="3"/>
</dbReference>
<dbReference type="OrthoDB" id="448427at2759"/>
<dbReference type="GO" id="GO:0055085">
    <property type="term" value="P:transmembrane transport"/>
    <property type="evidence" value="ECO:0007669"/>
    <property type="project" value="InterPro"/>
</dbReference>
<feature type="repeat" description="Solcar" evidence="9">
    <location>
        <begin position="6"/>
        <end position="89"/>
    </location>
</feature>
<dbReference type="Pfam" id="PF00153">
    <property type="entry name" value="Mito_carr"/>
    <property type="match status" value="3"/>
</dbReference>
<dbReference type="Gene3D" id="1.50.40.10">
    <property type="entry name" value="Mitochondrial carrier domain"/>
    <property type="match status" value="1"/>
</dbReference>
<name>A0A139AS61_GONPJ</name>
<keyword evidence="4 9" id="KW-0812">Transmembrane</keyword>
<sequence>MSAEKKKKETPFWVGGASSTLATAVTHPIDLFKVRKQTQIVKISYTELVTSLVRNEGVLGIYAGLSASIFRQLTYGTARFAVYDELKRKLSQRNALNGTTQLLSAVVAGTVGGIVGNPLDLAMIRMQNDGKLPLSQQRKYKWAGDAVYRAIREEGLARGLFTGISANIGRAVVVTASQLVSYDVFKASLLSYDFPDTLSTHFGASFLAGLVATTACNPVDVVKSRVMADKTGQYSGFTRVFAKIAREEGLGAFMKGWVTAYLRMAPQVVLIFVFYEQIKRLVV</sequence>
<evidence type="ECO:0000256" key="7">
    <source>
        <dbReference type="ARBA" id="ARBA00023128"/>
    </source>
</evidence>
<evidence type="ECO:0000256" key="10">
    <source>
        <dbReference type="RuleBase" id="RU000488"/>
    </source>
</evidence>
<evidence type="ECO:0000256" key="3">
    <source>
        <dbReference type="ARBA" id="ARBA00022448"/>
    </source>
</evidence>
<dbReference type="GO" id="GO:0031966">
    <property type="term" value="C:mitochondrial membrane"/>
    <property type="evidence" value="ECO:0007669"/>
    <property type="project" value="UniProtKB-SubCell"/>
</dbReference>
<dbReference type="InterPro" id="IPR002067">
    <property type="entry name" value="MCP"/>
</dbReference>
<keyword evidence="7" id="KW-0496">Mitochondrion</keyword>
<dbReference type="AlphaFoldDB" id="A0A139AS61"/>
<protein>
    <recommendedName>
        <fullName evidence="13">Mitochondrial carrier</fullName>
    </recommendedName>
</protein>
<proteinExistence type="inferred from homology"/>
<dbReference type="InterPro" id="IPR018108">
    <property type="entry name" value="MCP_transmembrane"/>
</dbReference>
<dbReference type="SUPFAM" id="SSF103506">
    <property type="entry name" value="Mitochondrial carrier"/>
    <property type="match status" value="1"/>
</dbReference>
<evidence type="ECO:0000313" key="12">
    <source>
        <dbReference type="Proteomes" id="UP000070544"/>
    </source>
</evidence>
<dbReference type="PRINTS" id="PR00926">
    <property type="entry name" value="MITOCARRIER"/>
</dbReference>
<reference evidence="11 12" key="1">
    <citation type="journal article" date="2015" name="Genome Biol. Evol.">
        <title>Phylogenomic analyses indicate that early fungi evolved digesting cell walls of algal ancestors of land plants.</title>
        <authorList>
            <person name="Chang Y."/>
            <person name="Wang S."/>
            <person name="Sekimoto S."/>
            <person name="Aerts A.L."/>
            <person name="Choi C."/>
            <person name="Clum A."/>
            <person name="LaButti K.M."/>
            <person name="Lindquist E.A."/>
            <person name="Yee Ngan C."/>
            <person name="Ohm R.A."/>
            <person name="Salamov A.A."/>
            <person name="Grigoriev I.V."/>
            <person name="Spatafora J.W."/>
            <person name="Berbee M.L."/>
        </authorList>
    </citation>
    <scope>NUCLEOTIDE SEQUENCE [LARGE SCALE GENOMIC DNA]</scope>
    <source>
        <strain evidence="11 12">JEL478</strain>
    </source>
</reference>
<evidence type="ECO:0000256" key="9">
    <source>
        <dbReference type="PROSITE-ProRule" id="PRU00282"/>
    </source>
</evidence>
<evidence type="ECO:0008006" key="13">
    <source>
        <dbReference type="Google" id="ProtNLM"/>
    </source>
</evidence>
<evidence type="ECO:0000256" key="1">
    <source>
        <dbReference type="ARBA" id="ARBA00004225"/>
    </source>
</evidence>
<evidence type="ECO:0000256" key="5">
    <source>
        <dbReference type="ARBA" id="ARBA00022737"/>
    </source>
</evidence>
<evidence type="ECO:0000256" key="6">
    <source>
        <dbReference type="ARBA" id="ARBA00022989"/>
    </source>
</evidence>
<keyword evidence="6" id="KW-1133">Transmembrane helix</keyword>
<comment type="subcellular location">
    <subcellularLocation>
        <location evidence="1">Mitochondrion membrane</location>
        <topology evidence="1">Multi-pass membrane protein</topology>
    </subcellularLocation>
</comment>
<dbReference type="InterPro" id="IPR050391">
    <property type="entry name" value="Mito_Metabolite_Transporter"/>
</dbReference>
<feature type="repeat" description="Solcar" evidence="9">
    <location>
        <begin position="196"/>
        <end position="281"/>
    </location>
</feature>
<evidence type="ECO:0000256" key="4">
    <source>
        <dbReference type="ARBA" id="ARBA00022692"/>
    </source>
</evidence>
<keyword evidence="8 9" id="KW-0472">Membrane</keyword>
<dbReference type="Proteomes" id="UP000070544">
    <property type="component" value="Unassembled WGS sequence"/>
</dbReference>
<evidence type="ECO:0000256" key="8">
    <source>
        <dbReference type="ARBA" id="ARBA00023136"/>
    </source>
</evidence>
<gene>
    <name evidence="11" type="ORF">M427DRAFT_132066</name>
</gene>
<keyword evidence="12" id="KW-1185">Reference proteome</keyword>
<organism evidence="11 12">
    <name type="scientific">Gonapodya prolifera (strain JEL478)</name>
    <name type="common">Monoblepharis prolifera</name>
    <dbReference type="NCBI Taxonomy" id="1344416"/>
    <lineage>
        <taxon>Eukaryota</taxon>
        <taxon>Fungi</taxon>
        <taxon>Fungi incertae sedis</taxon>
        <taxon>Chytridiomycota</taxon>
        <taxon>Chytridiomycota incertae sedis</taxon>
        <taxon>Monoblepharidomycetes</taxon>
        <taxon>Monoblepharidales</taxon>
        <taxon>Gonapodyaceae</taxon>
        <taxon>Gonapodya</taxon>
    </lineage>
</organism>
<keyword evidence="3 10" id="KW-0813">Transport</keyword>
<keyword evidence="5" id="KW-0677">Repeat</keyword>
<evidence type="ECO:0000313" key="11">
    <source>
        <dbReference type="EMBL" id="KXS19577.1"/>
    </source>
</evidence>